<dbReference type="UniPathway" id="UPA00241">
    <property type="reaction ID" value="UER00352"/>
</dbReference>
<feature type="binding site" evidence="16">
    <location>
        <position position="123"/>
    </location>
    <ligand>
        <name>ATP</name>
        <dbReference type="ChEBI" id="CHEBI:30616"/>
    </ligand>
</feature>
<dbReference type="PANTHER" id="PTHR34265">
    <property type="entry name" value="TYPE III PANTOTHENATE KINASE"/>
    <property type="match status" value="1"/>
</dbReference>
<keyword evidence="12 16" id="KW-0630">Potassium</keyword>
<evidence type="ECO:0000256" key="5">
    <source>
        <dbReference type="ARBA" id="ARBA00011738"/>
    </source>
</evidence>
<evidence type="ECO:0000256" key="10">
    <source>
        <dbReference type="ARBA" id="ARBA00022777"/>
    </source>
</evidence>
<comment type="pathway">
    <text evidence="4 16">Cofactor biosynthesis; coenzyme A biosynthesis; CoA from (R)-pantothenate: step 1/5.</text>
</comment>
<comment type="function">
    <text evidence="16">Catalyzes the phosphorylation of pantothenate (Pan), the first step in CoA biosynthesis.</text>
</comment>
<organism evidence="17 18">
    <name type="scientific">Halopseudomonas formosensis</name>
    <dbReference type="NCBI Taxonomy" id="1002526"/>
    <lineage>
        <taxon>Bacteria</taxon>
        <taxon>Pseudomonadati</taxon>
        <taxon>Pseudomonadota</taxon>
        <taxon>Gammaproteobacteria</taxon>
        <taxon>Pseudomonadales</taxon>
        <taxon>Pseudomonadaceae</taxon>
        <taxon>Halopseudomonas</taxon>
    </lineage>
</organism>
<evidence type="ECO:0000256" key="3">
    <source>
        <dbReference type="ARBA" id="ARBA00004496"/>
    </source>
</evidence>
<evidence type="ECO:0000256" key="9">
    <source>
        <dbReference type="ARBA" id="ARBA00022741"/>
    </source>
</evidence>
<evidence type="ECO:0000256" key="11">
    <source>
        <dbReference type="ARBA" id="ARBA00022840"/>
    </source>
</evidence>
<dbReference type="InterPro" id="IPR043129">
    <property type="entry name" value="ATPase_NBD"/>
</dbReference>
<feature type="binding site" evidence="16">
    <location>
        <begin position="98"/>
        <end position="101"/>
    </location>
    <ligand>
        <name>substrate</name>
    </ligand>
</feature>
<comment type="subunit">
    <text evidence="5 16">Homodimer.</text>
</comment>
<dbReference type="STRING" id="1002526.SAMN05216578_1246"/>
<evidence type="ECO:0000256" key="14">
    <source>
        <dbReference type="ARBA" id="ARBA00038036"/>
    </source>
</evidence>
<dbReference type="CDD" id="cd24015">
    <property type="entry name" value="ASKHA_NBD_PanK-III"/>
    <property type="match status" value="1"/>
</dbReference>
<evidence type="ECO:0000256" key="12">
    <source>
        <dbReference type="ARBA" id="ARBA00022958"/>
    </source>
</evidence>
<dbReference type="EC" id="2.7.1.33" evidence="6 16"/>
<evidence type="ECO:0000256" key="1">
    <source>
        <dbReference type="ARBA" id="ARBA00001206"/>
    </source>
</evidence>
<feature type="binding site" evidence="16">
    <location>
        <position position="120"/>
    </location>
    <ligand>
        <name>K(+)</name>
        <dbReference type="ChEBI" id="CHEBI:29103"/>
    </ligand>
</feature>
<dbReference type="Pfam" id="PF03309">
    <property type="entry name" value="Pan_kinase"/>
    <property type="match status" value="1"/>
</dbReference>
<gene>
    <name evidence="16" type="primary">coaX</name>
    <name evidence="17" type="ORF">SAMN05216578_1246</name>
</gene>
<evidence type="ECO:0000256" key="2">
    <source>
        <dbReference type="ARBA" id="ARBA00001958"/>
    </source>
</evidence>
<dbReference type="RefSeq" id="WP_090541404.1">
    <property type="nucleotide sequence ID" value="NZ_FOYD01000024.1"/>
</dbReference>
<feature type="binding site" evidence="16">
    <location>
        <position position="91"/>
    </location>
    <ligand>
        <name>substrate</name>
    </ligand>
</feature>
<dbReference type="GO" id="GO:0005524">
    <property type="term" value="F:ATP binding"/>
    <property type="evidence" value="ECO:0007669"/>
    <property type="project" value="UniProtKB-UniRule"/>
</dbReference>
<dbReference type="Gene3D" id="3.30.420.40">
    <property type="match status" value="2"/>
</dbReference>
<keyword evidence="13 16" id="KW-0173">Coenzyme A biosynthesis</keyword>
<comment type="catalytic activity">
    <reaction evidence="1 16">
        <text>(R)-pantothenate + ATP = (R)-4'-phosphopantothenate + ADP + H(+)</text>
        <dbReference type="Rhea" id="RHEA:16373"/>
        <dbReference type="ChEBI" id="CHEBI:10986"/>
        <dbReference type="ChEBI" id="CHEBI:15378"/>
        <dbReference type="ChEBI" id="CHEBI:29032"/>
        <dbReference type="ChEBI" id="CHEBI:30616"/>
        <dbReference type="ChEBI" id="CHEBI:456216"/>
        <dbReference type="EC" id="2.7.1.33"/>
    </reaction>
</comment>
<dbReference type="GO" id="GO:0004594">
    <property type="term" value="F:pantothenate kinase activity"/>
    <property type="evidence" value="ECO:0007669"/>
    <property type="project" value="UniProtKB-UniRule"/>
</dbReference>
<reference evidence="17 18" key="1">
    <citation type="submission" date="2016-10" db="EMBL/GenBank/DDBJ databases">
        <authorList>
            <person name="de Groot N.N."/>
        </authorList>
    </citation>
    <scope>NUCLEOTIDE SEQUENCE [LARGE SCALE GENOMIC DNA]</scope>
    <source>
        <strain evidence="17 18">JCM 18415</strain>
    </source>
</reference>
<dbReference type="InterPro" id="IPR004619">
    <property type="entry name" value="Type_III_PanK"/>
</dbReference>
<protein>
    <recommendedName>
        <fullName evidence="15 16">Type III pantothenate kinase</fullName>
        <ecNumber evidence="6 16">2.7.1.33</ecNumber>
    </recommendedName>
    <alternativeName>
        <fullName evidence="16">PanK-III</fullName>
    </alternativeName>
    <alternativeName>
        <fullName evidence="16">Pantothenic acid kinase</fullName>
    </alternativeName>
</protein>
<dbReference type="OrthoDB" id="9781305at2"/>
<dbReference type="GO" id="GO:0015937">
    <property type="term" value="P:coenzyme A biosynthetic process"/>
    <property type="evidence" value="ECO:0007669"/>
    <property type="project" value="UniProtKB-UniRule"/>
</dbReference>
<keyword evidence="11 16" id="KW-0067">ATP-binding</keyword>
<dbReference type="GO" id="GO:0046872">
    <property type="term" value="F:metal ion binding"/>
    <property type="evidence" value="ECO:0007669"/>
    <property type="project" value="UniProtKB-KW"/>
</dbReference>
<evidence type="ECO:0000256" key="16">
    <source>
        <dbReference type="HAMAP-Rule" id="MF_01274"/>
    </source>
</evidence>
<dbReference type="HAMAP" id="MF_01274">
    <property type="entry name" value="Pantothen_kinase_3"/>
    <property type="match status" value="1"/>
</dbReference>
<evidence type="ECO:0000313" key="18">
    <source>
        <dbReference type="Proteomes" id="UP000242815"/>
    </source>
</evidence>
<dbReference type="PANTHER" id="PTHR34265:SF1">
    <property type="entry name" value="TYPE III PANTOTHENATE KINASE"/>
    <property type="match status" value="1"/>
</dbReference>
<evidence type="ECO:0000313" key="17">
    <source>
        <dbReference type="EMBL" id="SFQ89951.1"/>
    </source>
</evidence>
<dbReference type="GO" id="GO:0005737">
    <property type="term" value="C:cytoplasm"/>
    <property type="evidence" value="ECO:0007669"/>
    <property type="project" value="UniProtKB-SubCell"/>
</dbReference>
<keyword evidence="10 16" id="KW-0418">Kinase</keyword>
<dbReference type="NCBIfam" id="TIGR00671">
    <property type="entry name" value="baf"/>
    <property type="match status" value="1"/>
</dbReference>
<evidence type="ECO:0000256" key="6">
    <source>
        <dbReference type="ARBA" id="ARBA00012102"/>
    </source>
</evidence>
<evidence type="ECO:0000256" key="15">
    <source>
        <dbReference type="ARBA" id="ARBA00040883"/>
    </source>
</evidence>
<keyword evidence="16" id="KW-0479">Metal-binding</keyword>
<evidence type="ECO:0000256" key="7">
    <source>
        <dbReference type="ARBA" id="ARBA00022490"/>
    </source>
</evidence>
<keyword evidence="8 16" id="KW-0808">Transferase</keyword>
<evidence type="ECO:0000256" key="4">
    <source>
        <dbReference type="ARBA" id="ARBA00005225"/>
    </source>
</evidence>
<comment type="subcellular location">
    <subcellularLocation>
        <location evidence="3 16">Cytoplasm</location>
    </subcellularLocation>
</comment>
<keyword evidence="9 16" id="KW-0547">Nucleotide-binding</keyword>
<dbReference type="EMBL" id="FOYD01000024">
    <property type="protein sequence ID" value="SFQ89951.1"/>
    <property type="molecule type" value="Genomic_DNA"/>
</dbReference>
<evidence type="ECO:0000256" key="13">
    <source>
        <dbReference type="ARBA" id="ARBA00022993"/>
    </source>
</evidence>
<evidence type="ECO:0000256" key="8">
    <source>
        <dbReference type="ARBA" id="ARBA00022679"/>
    </source>
</evidence>
<proteinExistence type="inferred from homology"/>
<sequence>MILELDCGNTLIKWRLLDREGRVRDGDMAPDLVELQRLLGGQEREIHGCRLVSVRSEDETQVIFNQLTSWLKRAPLLARPSQELEGVRNGYEDYRRLGMDRWLALVAGYQLAGGACVVIDLGTAITSDFVDADGRHLGGFIAPGSKLLRATLLQHTRLVRYDEAASWNLLEPSPGATTAEAVECGCALMLSGFVQEQLRVARRLLGENPAVILTGGDAHSLITVLPDNAIVVADLVFRGLALACPMELGP</sequence>
<dbReference type="AlphaFoldDB" id="A0A1I6C9W5"/>
<comment type="cofactor">
    <cofactor evidence="2">
        <name>K(+)</name>
        <dbReference type="ChEBI" id="CHEBI:29103"/>
    </cofactor>
</comment>
<comment type="cofactor">
    <cofactor evidence="16">
        <name>NH4(+)</name>
        <dbReference type="ChEBI" id="CHEBI:28938"/>
    </cofactor>
    <cofactor evidence="16">
        <name>K(+)</name>
        <dbReference type="ChEBI" id="CHEBI:29103"/>
    </cofactor>
    <text evidence="16">A monovalent cation. Ammonium or potassium.</text>
</comment>
<feature type="active site" description="Proton acceptor" evidence="16">
    <location>
        <position position="100"/>
    </location>
</feature>
<dbReference type="Proteomes" id="UP000242815">
    <property type="component" value="Unassembled WGS sequence"/>
</dbReference>
<dbReference type="SUPFAM" id="SSF53067">
    <property type="entry name" value="Actin-like ATPase domain"/>
    <property type="match status" value="2"/>
</dbReference>
<feature type="binding site" evidence="16">
    <location>
        <begin position="6"/>
        <end position="13"/>
    </location>
    <ligand>
        <name>ATP</name>
        <dbReference type="ChEBI" id="CHEBI:30616"/>
    </ligand>
</feature>
<comment type="similarity">
    <text evidence="14 16">Belongs to the type III pantothenate kinase family.</text>
</comment>
<feature type="binding site" evidence="16">
    <location>
        <position position="178"/>
    </location>
    <ligand>
        <name>substrate</name>
    </ligand>
</feature>
<accession>A0A1I6C9W5</accession>
<keyword evidence="7 16" id="KW-0963">Cytoplasm</keyword>
<name>A0A1I6C9W5_9GAMM</name>